<keyword evidence="2" id="KW-1133">Transmembrane helix</keyword>
<organism evidence="3 4">
    <name type="scientific">Nonomuraea indica</name>
    <dbReference type="NCBI Taxonomy" id="1581193"/>
    <lineage>
        <taxon>Bacteria</taxon>
        <taxon>Bacillati</taxon>
        <taxon>Actinomycetota</taxon>
        <taxon>Actinomycetes</taxon>
        <taxon>Streptosporangiales</taxon>
        <taxon>Streptosporangiaceae</taxon>
        <taxon>Nonomuraea</taxon>
    </lineage>
</organism>
<feature type="transmembrane region" description="Helical" evidence="2">
    <location>
        <begin position="222"/>
        <end position="240"/>
    </location>
</feature>
<evidence type="ECO:0000313" key="3">
    <source>
        <dbReference type="EMBL" id="MFI7440567.1"/>
    </source>
</evidence>
<proteinExistence type="predicted"/>
<sequence length="673" mass="66871">MAVPPIQRFPHQSVTGPAESVRFPWLLDTVLALLVVAALPLAIVSIPNTVSIVGDLLPDGFDRLGLMRAHGLALPAMMLTVPLAAVALARVRAPHLVIAGLLLLALADASGGYAASTFIVGVMRVLHGIGAGLLVPATLVAVWERPPLLRALWAGVLALSLLGAQALALWPLDGVNDWKVTLQPYPLVSGVALTLAAAYLVVWLLRGRQAAPRPEPRERNRLLLAAVPATGIAVAAISTASQDWQAQLVILVAALAIVALLALASAGTAQGRTPACTMVAVGVVLLPSIAQVTFIEMGGLGGPGLKGLWIPFGVAGLLAVAAAVLVCLFAADGGRWLTSLGLLAMVLGLSSVRVVVPDPDGLVLVVPFALLAVGAAVALTAALREAGLGAALFGVALCFPGVLAGYLLGTGVQMALLQGVRSPQELVDRFVGALHLWALIGGFLVVAIIVLVALLARRAATAEGAGPRPGVGGGPAAPADPVGQGGSAPVGGGRDATTEPAPGAAEEPALGAAGDPAAGAAEEPAAGAADDSAHGAADGGAVAGVADAGVRRNAADVGQREAEAGQAGEEQADAHAREGSGSSGEDTGPVPRVPSGPPPMPPGAAPEGQPGPRADPSPRPDRSRPKDSSVPPVPPVPPVPAVPPVSPVPPVPAVPPVPPVPPQAGSPEDSGTP</sequence>
<comment type="caution">
    <text evidence="3">The sequence shown here is derived from an EMBL/GenBank/DDBJ whole genome shotgun (WGS) entry which is preliminary data.</text>
</comment>
<evidence type="ECO:0000256" key="2">
    <source>
        <dbReference type="SAM" id="Phobius"/>
    </source>
</evidence>
<evidence type="ECO:0000256" key="1">
    <source>
        <dbReference type="SAM" id="MobiDB-lite"/>
    </source>
</evidence>
<keyword evidence="2" id="KW-0812">Transmembrane</keyword>
<feature type="transmembrane region" description="Helical" evidence="2">
    <location>
        <begin position="96"/>
        <end position="119"/>
    </location>
</feature>
<feature type="compositionally biased region" description="Pro residues" evidence="1">
    <location>
        <begin position="631"/>
        <end position="664"/>
    </location>
</feature>
<protein>
    <recommendedName>
        <fullName evidence="5">Major Facilitator Superfamily protein</fullName>
    </recommendedName>
</protein>
<dbReference type="PANTHER" id="PTHR12460">
    <property type="entry name" value="CYCLIN-DEPENDENT KINASE INHIBITOR-RELATED PROTEIN"/>
    <property type="match status" value="1"/>
</dbReference>
<accession>A0ABW8A1A8</accession>
<feature type="transmembrane region" description="Helical" evidence="2">
    <location>
        <begin position="362"/>
        <end position="383"/>
    </location>
</feature>
<evidence type="ECO:0000313" key="4">
    <source>
        <dbReference type="Proteomes" id="UP001612928"/>
    </source>
</evidence>
<feature type="region of interest" description="Disordered" evidence="1">
    <location>
        <begin position="553"/>
        <end position="673"/>
    </location>
</feature>
<keyword evidence="2" id="KW-0472">Membrane</keyword>
<feature type="transmembrane region" description="Helical" evidence="2">
    <location>
        <begin position="125"/>
        <end position="144"/>
    </location>
</feature>
<feature type="compositionally biased region" description="Low complexity" evidence="1">
    <location>
        <begin position="605"/>
        <end position="614"/>
    </location>
</feature>
<dbReference type="Proteomes" id="UP001612928">
    <property type="component" value="Unassembled WGS sequence"/>
</dbReference>
<feature type="transmembrane region" description="Helical" evidence="2">
    <location>
        <begin position="184"/>
        <end position="202"/>
    </location>
</feature>
<evidence type="ECO:0008006" key="5">
    <source>
        <dbReference type="Google" id="ProtNLM"/>
    </source>
</evidence>
<dbReference type="EMBL" id="JBITMB010000002">
    <property type="protein sequence ID" value="MFI7440567.1"/>
    <property type="molecule type" value="Genomic_DNA"/>
</dbReference>
<feature type="compositionally biased region" description="Pro residues" evidence="1">
    <location>
        <begin position="591"/>
        <end position="604"/>
    </location>
</feature>
<keyword evidence="4" id="KW-1185">Reference proteome</keyword>
<dbReference type="RefSeq" id="WP_397020284.1">
    <property type="nucleotide sequence ID" value="NZ_JBITMB010000002.1"/>
</dbReference>
<feature type="transmembrane region" description="Helical" evidence="2">
    <location>
        <begin position="390"/>
        <end position="416"/>
    </location>
</feature>
<feature type="region of interest" description="Disordered" evidence="1">
    <location>
        <begin position="464"/>
        <end position="540"/>
    </location>
</feature>
<feature type="transmembrane region" description="Helical" evidence="2">
    <location>
        <begin position="276"/>
        <end position="295"/>
    </location>
</feature>
<dbReference type="PANTHER" id="PTHR12460:SF0">
    <property type="entry name" value="CID DOMAIN-CONTAINING PROTEIN-RELATED"/>
    <property type="match status" value="1"/>
</dbReference>
<feature type="compositionally biased region" description="Low complexity" evidence="1">
    <location>
        <begin position="499"/>
        <end position="536"/>
    </location>
</feature>
<reference evidence="3 4" key="1">
    <citation type="submission" date="2024-10" db="EMBL/GenBank/DDBJ databases">
        <title>The Natural Products Discovery Center: Release of the First 8490 Sequenced Strains for Exploring Actinobacteria Biosynthetic Diversity.</title>
        <authorList>
            <person name="Kalkreuter E."/>
            <person name="Kautsar S.A."/>
            <person name="Yang D."/>
            <person name="Bader C.D."/>
            <person name="Teijaro C.N."/>
            <person name="Fluegel L."/>
            <person name="Davis C.M."/>
            <person name="Simpson J.R."/>
            <person name="Lauterbach L."/>
            <person name="Steele A.D."/>
            <person name="Gui C."/>
            <person name="Meng S."/>
            <person name="Li G."/>
            <person name="Viehrig K."/>
            <person name="Ye F."/>
            <person name="Su P."/>
            <person name="Kiefer A.F."/>
            <person name="Nichols A."/>
            <person name="Cepeda A.J."/>
            <person name="Yan W."/>
            <person name="Fan B."/>
            <person name="Jiang Y."/>
            <person name="Adhikari A."/>
            <person name="Zheng C.-J."/>
            <person name="Schuster L."/>
            <person name="Cowan T.M."/>
            <person name="Smanski M.J."/>
            <person name="Chevrette M.G."/>
            <person name="De Carvalho L.P.S."/>
            <person name="Shen B."/>
        </authorList>
    </citation>
    <scope>NUCLEOTIDE SEQUENCE [LARGE SCALE GENOMIC DNA]</scope>
    <source>
        <strain evidence="3 4">NPDC049503</strain>
    </source>
</reference>
<feature type="compositionally biased region" description="Basic and acidic residues" evidence="1">
    <location>
        <begin position="616"/>
        <end position="627"/>
    </location>
</feature>
<feature type="transmembrane region" description="Helical" evidence="2">
    <location>
        <begin position="66"/>
        <end position="89"/>
    </location>
</feature>
<feature type="compositionally biased region" description="Basic and acidic residues" evidence="1">
    <location>
        <begin position="553"/>
        <end position="563"/>
    </location>
</feature>
<gene>
    <name evidence="3" type="ORF">ACIBP5_11455</name>
</gene>
<feature type="transmembrane region" description="Helical" evidence="2">
    <location>
        <begin position="151"/>
        <end position="172"/>
    </location>
</feature>
<feature type="transmembrane region" description="Helical" evidence="2">
    <location>
        <begin position="336"/>
        <end position="356"/>
    </location>
</feature>
<feature type="transmembrane region" description="Helical" evidence="2">
    <location>
        <begin position="307"/>
        <end position="329"/>
    </location>
</feature>
<feature type="transmembrane region" description="Helical" evidence="2">
    <location>
        <begin position="25"/>
        <end position="46"/>
    </location>
</feature>
<name>A0ABW8A1A8_9ACTN</name>
<feature type="transmembrane region" description="Helical" evidence="2">
    <location>
        <begin position="246"/>
        <end position="264"/>
    </location>
</feature>
<feature type="transmembrane region" description="Helical" evidence="2">
    <location>
        <begin position="436"/>
        <end position="456"/>
    </location>
</feature>
<feature type="compositionally biased region" description="Gly residues" evidence="1">
    <location>
        <begin position="483"/>
        <end position="494"/>
    </location>
</feature>